<evidence type="ECO:0000313" key="6">
    <source>
        <dbReference type="EMBL" id="TXD78580.1"/>
    </source>
</evidence>
<dbReference type="InterPro" id="IPR022719">
    <property type="entry name" value="Motility-assoc_prot_GldM_C"/>
</dbReference>
<reference evidence="6 8" key="2">
    <citation type="submission" date="2019-08" db="EMBL/GenBank/DDBJ databases">
        <title>Genome of Algoriphagus ratkowskyi IC026.</title>
        <authorList>
            <person name="Bowman J.P."/>
        </authorList>
    </citation>
    <scope>NUCLEOTIDE SEQUENCE [LARGE SCALE GENOMIC DNA]</scope>
    <source>
        <strain evidence="6 8">IC026</strain>
    </source>
</reference>
<dbReference type="EMBL" id="VORV01000004">
    <property type="protein sequence ID" value="TXD78580.1"/>
    <property type="molecule type" value="Genomic_DNA"/>
</dbReference>
<dbReference type="InterPro" id="IPR019859">
    <property type="entry name" value="Motility-assoc_prot_GldM"/>
</dbReference>
<proteinExistence type="predicted"/>
<dbReference type="Proteomes" id="UP000321927">
    <property type="component" value="Unassembled WGS sequence"/>
</dbReference>
<dbReference type="OrthoDB" id="1490890at2"/>
<sequence length="537" mass="58115">MAGAKETPRQRMIGMMYLVLTALLALQVSNQILQKFILINDGMERTSKNFIGKNVSTVESIAYTVEQQGSKEVDVPKVAAAQEVRGATKEVYDYLEGLKQDLIIQSKAKNDEGNFVNANLKNTEITGNLFANNGRGEEMKEKLNAYPVQISAILAKIGFPDMQFDAIAKDAKDIELFARDREVKNKDFVALTFVKSPVGAVIALISQFQNEVLNIESESLKAIQNSIGSFFFKADVTEARIAALSNVVAAGTKFEADMFIASSSTSAAPTMTYDGRTVPVDAKGFGKIEFTVTPAGSYDERGLAKRVLKGEIITSVNGEDKVLPVEYEYFVAQPVIKVSSEVVNQLYADCANELLIEVPALGNTYSPEFSVSNGQSIKGSKPGQLTIIPGSSGKVDIGVSSGGNKIGNVDYDIKPVPAPTLVPVTSNGAELDLSQAQAISSLMGLKMQAKAEPTFARTMAKDANFEVTGGEMRLLRNEVPRQTVQISSGSNLAMRSLLESAKPGDVVVFEIRQVTRTNFRGNKIPSDLRQVVPIRVK</sequence>
<evidence type="ECO:0000259" key="4">
    <source>
        <dbReference type="Pfam" id="PF21602"/>
    </source>
</evidence>
<dbReference type="Pfam" id="PF21602">
    <property type="entry name" value="GldM_3rd"/>
    <property type="match status" value="1"/>
</dbReference>
<accession>A0A2W7RFM8</accession>
<feature type="domain" description="Gliding motility-associated protein GldM N-terminal" evidence="2">
    <location>
        <begin position="31"/>
        <end position="225"/>
    </location>
</feature>
<dbReference type="Pfam" id="PF12080">
    <property type="entry name" value="GldM_4th"/>
    <property type="match status" value="1"/>
</dbReference>
<name>A0A2W7RFM8_9BACT</name>
<evidence type="ECO:0000259" key="2">
    <source>
        <dbReference type="Pfam" id="PF12081"/>
    </source>
</evidence>
<dbReference type="InterPro" id="IPR022720">
    <property type="entry name" value="Motility-assoc_prot_GldM_N"/>
</dbReference>
<evidence type="ECO:0000259" key="1">
    <source>
        <dbReference type="Pfam" id="PF12080"/>
    </source>
</evidence>
<evidence type="ECO:0000313" key="8">
    <source>
        <dbReference type="Proteomes" id="UP000321927"/>
    </source>
</evidence>
<keyword evidence="8" id="KW-1185">Reference proteome</keyword>
<gene>
    <name evidence="6" type="primary">gldM</name>
    <name evidence="6" type="ORF">ESW18_07255</name>
    <name evidence="5" type="ORF">LV84_00912</name>
</gene>
<dbReference type="EMBL" id="QKZU01000003">
    <property type="protein sequence ID" value="PZX59703.1"/>
    <property type="molecule type" value="Genomic_DNA"/>
</dbReference>
<organism evidence="5 7">
    <name type="scientific">Algoriphagus ratkowskyi</name>
    <dbReference type="NCBI Taxonomy" id="57028"/>
    <lineage>
        <taxon>Bacteria</taxon>
        <taxon>Pseudomonadati</taxon>
        <taxon>Bacteroidota</taxon>
        <taxon>Cytophagia</taxon>
        <taxon>Cytophagales</taxon>
        <taxon>Cyclobacteriaceae</taxon>
        <taxon>Algoriphagus</taxon>
    </lineage>
</organism>
<evidence type="ECO:0000259" key="3">
    <source>
        <dbReference type="Pfam" id="PF21601"/>
    </source>
</evidence>
<evidence type="ECO:0000313" key="7">
    <source>
        <dbReference type="Proteomes" id="UP000249115"/>
    </source>
</evidence>
<dbReference type="NCBIfam" id="TIGR03517">
    <property type="entry name" value="GldM_gliding"/>
    <property type="match status" value="1"/>
</dbReference>
<feature type="domain" description="Gliding motility-associated protein GldM first immunoglobulin-like" evidence="3">
    <location>
        <begin position="232"/>
        <end position="333"/>
    </location>
</feature>
<comment type="caution">
    <text evidence="5">The sequence shown here is derived from an EMBL/GenBank/DDBJ whole genome shotgun (WGS) entry which is preliminary data.</text>
</comment>
<dbReference type="AlphaFoldDB" id="A0A2W7RFM8"/>
<dbReference type="Proteomes" id="UP000249115">
    <property type="component" value="Unassembled WGS sequence"/>
</dbReference>
<dbReference type="RefSeq" id="WP_086499306.1">
    <property type="nucleotide sequence ID" value="NZ_MSSV01000003.1"/>
</dbReference>
<feature type="domain" description="Gliding motility-associated protein GldM C-terminal" evidence="1">
    <location>
        <begin position="417"/>
        <end position="535"/>
    </location>
</feature>
<protein>
    <submittedName>
        <fullName evidence="6">Gliding motility protein GldM</fullName>
    </submittedName>
    <submittedName>
        <fullName evidence="5">Gliding motility-associated protein GldM</fullName>
    </submittedName>
</protein>
<dbReference type="Pfam" id="PF12081">
    <property type="entry name" value="GldM_1st"/>
    <property type="match status" value="1"/>
</dbReference>
<reference evidence="5 7" key="1">
    <citation type="submission" date="2018-06" db="EMBL/GenBank/DDBJ databases">
        <title>Genomic Encyclopedia of Archaeal and Bacterial Type Strains, Phase II (KMG-II): from individual species to whole genera.</title>
        <authorList>
            <person name="Goeker M."/>
        </authorList>
    </citation>
    <scope>NUCLEOTIDE SEQUENCE [LARGE SCALE GENOMIC DNA]</scope>
    <source>
        <strain evidence="5 7">DSM 22686</strain>
    </source>
</reference>
<evidence type="ECO:0000313" key="5">
    <source>
        <dbReference type="EMBL" id="PZX59703.1"/>
    </source>
</evidence>
<feature type="domain" description="Gliding motility-associated protein GldM second immunoglobulin-like" evidence="4">
    <location>
        <begin position="335"/>
        <end position="414"/>
    </location>
</feature>
<dbReference type="Pfam" id="PF21601">
    <property type="entry name" value="GldM_2nd"/>
    <property type="match status" value="1"/>
</dbReference>
<dbReference type="InterPro" id="IPR048405">
    <property type="entry name" value="GldM_Ig-like-1"/>
</dbReference>
<dbReference type="InterPro" id="IPR048406">
    <property type="entry name" value="GldM_Ig-like-2"/>
</dbReference>